<accession>A0ABX8N8S5</accession>
<dbReference type="InterPro" id="IPR039425">
    <property type="entry name" value="RNA_pol_sigma-70-like"/>
</dbReference>
<dbReference type="EMBL" id="CP077076">
    <property type="protein sequence ID" value="QXH52731.1"/>
    <property type="molecule type" value="Genomic_DNA"/>
</dbReference>
<dbReference type="Proteomes" id="UP001046350">
    <property type="component" value="Chromosome"/>
</dbReference>
<dbReference type="NCBIfam" id="NF009180">
    <property type="entry name" value="PRK12528.1"/>
    <property type="match status" value="1"/>
</dbReference>
<keyword evidence="7" id="KW-1185">Reference proteome</keyword>
<dbReference type="InterPro" id="IPR013249">
    <property type="entry name" value="RNA_pol_sigma70_r4_t2"/>
</dbReference>
<dbReference type="RefSeq" id="WP_217842159.1">
    <property type="nucleotide sequence ID" value="NZ_CP077076.1"/>
</dbReference>
<dbReference type="Pfam" id="PF04542">
    <property type="entry name" value="Sigma70_r2"/>
    <property type="match status" value="1"/>
</dbReference>
<evidence type="ECO:0000259" key="4">
    <source>
        <dbReference type="Pfam" id="PF04542"/>
    </source>
</evidence>
<feature type="domain" description="RNA polymerase sigma-70 region 2" evidence="4">
    <location>
        <begin position="13"/>
        <end position="78"/>
    </location>
</feature>
<dbReference type="Pfam" id="PF08281">
    <property type="entry name" value="Sigma70_r4_2"/>
    <property type="match status" value="1"/>
</dbReference>
<dbReference type="PANTHER" id="PTHR43133:SF63">
    <property type="entry name" value="RNA POLYMERASE SIGMA FACTOR FECI-RELATED"/>
    <property type="match status" value="1"/>
</dbReference>
<dbReference type="PANTHER" id="PTHR43133">
    <property type="entry name" value="RNA POLYMERASE ECF-TYPE SIGMA FACTO"/>
    <property type="match status" value="1"/>
</dbReference>
<evidence type="ECO:0000256" key="1">
    <source>
        <dbReference type="ARBA" id="ARBA00023015"/>
    </source>
</evidence>
<proteinExistence type="predicted"/>
<evidence type="ECO:0000259" key="5">
    <source>
        <dbReference type="Pfam" id="PF08281"/>
    </source>
</evidence>
<evidence type="ECO:0000256" key="3">
    <source>
        <dbReference type="ARBA" id="ARBA00023163"/>
    </source>
</evidence>
<reference evidence="6" key="1">
    <citation type="journal article" date="2021" name="Microorganisms">
        <title>The Ever-Expanding Pseudomonas Genus: Description of 43 New Species and Partition of the Pseudomonas putida Group.</title>
        <authorList>
            <person name="Girard L."/>
            <person name="Lood C."/>
            <person name="Hofte M."/>
            <person name="Vandamme P."/>
            <person name="Rokni-Zadeh H."/>
            <person name="van Noort V."/>
            <person name="Lavigne R."/>
            <person name="De Mot R."/>
        </authorList>
    </citation>
    <scope>NUCLEOTIDE SEQUENCE</scope>
    <source>
        <strain evidence="6">COW40</strain>
    </source>
</reference>
<keyword evidence="1" id="KW-0805">Transcription regulation</keyword>
<name>A0ABX8N8S5_9PSED</name>
<dbReference type="InterPro" id="IPR007627">
    <property type="entry name" value="RNA_pol_sigma70_r2"/>
</dbReference>
<dbReference type="CDD" id="cd06171">
    <property type="entry name" value="Sigma70_r4"/>
    <property type="match status" value="1"/>
</dbReference>
<gene>
    <name evidence="6" type="ORF">KSS94_06275</name>
</gene>
<feature type="domain" description="RNA polymerase sigma factor 70 region 4 type 2" evidence="5">
    <location>
        <begin position="110"/>
        <end position="161"/>
    </location>
</feature>
<sequence>MPPPAHRAPVQQLYRSHHTWLQGWLYRRVNDRCDAADLSQDTFVRLLTHSPPAELHEPRAYLATIARRLLLNLYRRRSLERAYLEALATLPEDQAPSAEHQAALLEALTAVDRVLARLPGKARRAFLLSQLEGWGQEQIAVEMGVNVRTVQRWLVKAYEECIVLGAEGWL</sequence>
<evidence type="ECO:0000313" key="7">
    <source>
        <dbReference type="Proteomes" id="UP001046350"/>
    </source>
</evidence>
<dbReference type="NCBIfam" id="TIGR02937">
    <property type="entry name" value="sigma70-ECF"/>
    <property type="match status" value="1"/>
</dbReference>
<dbReference type="InterPro" id="IPR014284">
    <property type="entry name" value="RNA_pol_sigma-70_dom"/>
</dbReference>
<protein>
    <submittedName>
        <fullName evidence="6">Sigma-70 family RNA polymerase sigma factor</fullName>
    </submittedName>
</protein>
<evidence type="ECO:0000256" key="2">
    <source>
        <dbReference type="ARBA" id="ARBA00023082"/>
    </source>
</evidence>
<evidence type="ECO:0000313" key="6">
    <source>
        <dbReference type="EMBL" id="QXH52731.1"/>
    </source>
</evidence>
<keyword evidence="3" id="KW-0804">Transcription</keyword>
<keyword evidence="2" id="KW-0731">Sigma factor</keyword>
<organism evidence="6 7">
    <name type="scientific">Pseudomonas fakonensis</name>
    <dbReference type="NCBI Taxonomy" id="2842355"/>
    <lineage>
        <taxon>Bacteria</taxon>
        <taxon>Pseudomonadati</taxon>
        <taxon>Pseudomonadota</taxon>
        <taxon>Gammaproteobacteria</taxon>
        <taxon>Pseudomonadales</taxon>
        <taxon>Pseudomonadaceae</taxon>
        <taxon>Pseudomonas</taxon>
    </lineage>
</organism>